<keyword evidence="3" id="KW-1185">Reference proteome</keyword>
<comment type="caution">
    <text evidence="2">The sequence shown here is derived from an EMBL/GenBank/DDBJ whole genome shotgun (WGS) entry which is preliminary data.</text>
</comment>
<evidence type="ECO:0000313" key="3">
    <source>
        <dbReference type="Proteomes" id="UP001139408"/>
    </source>
</evidence>
<proteinExistence type="predicted"/>
<accession>A0A9X1Z672</accession>
<feature type="compositionally biased region" description="Polar residues" evidence="1">
    <location>
        <begin position="37"/>
        <end position="56"/>
    </location>
</feature>
<protein>
    <submittedName>
        <fullName evidence="2">Uncharacterized protein</fullName>
    </submittedName>
</protein>
<dbReference type="EMBL" id="JAKILJ010000025">
    <property type="protein sequence ID" value="MCL1105949.1"/>
    <property type="molecule type" value="Genomic_DNA"/>
</dbReference>
<dbReference type="AlphaFoldDB" id="A0A9X1Z672"/>
<organism evidence="2 3">
    <name type="scientific">Shewanella algicola</name>
    <dbReference type="NCBI Taxonomy" id="640633"/>
    <lineage>
        <taxon>Bacteria</taxon>
        <taxon>Pseudomonadati</taxon>
        <taxon>Pseudomonadota</taxon>
        <taxon>Gammaproteobacteria</taxon>
        <taxon>Alteromonadales</taxon>
        <taxon>Shewanellaceae</taxon>
        <taxon>Shewanella</taxon>
    </lineage>
</organism>
<evidence type="ECO:0000313" key="2">
    <source>
        <dbReference type="EMBL" id="MCL1105949.1"/>
    </source>
</evidence>
<feature type="region of interest" description="Disordered" evidence="1">
    <location>
        <begin position="33"/>
        <end position="62"/>
    </location>
</feature>
<dbReference type="RefSeq" id="WP_188925146.1">
    <property type="nucleotide sequence ID" value="NZ_BMQI01000020.1"/>
</dbReference>
<name>A0A9X1Z672_9GAMM</name>
<dbReference type="Proteomes" id="UP001139408">
    <property type="component" value="Unassembled WGS sequence"/>
</dbReference>
<sequence length="62" mass="7221">MMKNWLKKILGRPTATKRNKVQIDMRYEVHSFKSDDASAQNTVNDVNHTDSYNQTPIEKPTK</sequence>
<reference evidence="2" key="1">
    <citation type="submission" date="2022-01" db="EMBL/GenBank/DDBJ databases">
        <title>Whole genome-based taxonomy of the Shewanellaceae.</title>
        <authorList>
            <person name="Martin-Rodriguez A.J."/>
        </authorList>
    </citation>
    <scope>NUCLEOTIDE SEQUENCE</scope>
    <source>
        <strain evidence="2">DSM 23803</strain>
    </source>
</reference>
<gene>
    <name evidence="2" type="ORF">L2749_11880</name>
</gene>
<evidence type="ECO:0000256" key="1">
    <source>
        <dbReference type="SAM" id="MobiDB-lite"/>
    </source>
</evidence>